<dbReference type="Proteomes" id="UP000241885">
    <property type="component" value="Chromosome"/>
</dbReference>
<dbReference type="KEGG" id="tak:Tharo_0417"/>
<feature type="transmembrane region" description="Helical" evidence="1">
    <location>
        <begin position="31"/>
        <end position="50"/>
    </location>
</feature>
<proteinExistence type="predicted"/>
<keyword evidence="1" id="KW-0812">Transmembrane</keyword>
<evidence type="ECO:0000256" key="1">
    <source>
        <dbReference type="SAM" id="Phobius"/>
    </source>
</evidence>
<keyword evidence="3" id="KW-1185">Reference proteome</keyword>
<protein>
    <submittedName>
        <fullName evidence="2">Uncharacterized protein</fullName>
    </submittedName>
</protein>
<keyword evidence="1" id="KW-1133">Transmembrane helix</keyword>
<reference evidence="2 3" key="1">
    <citation type="submission" date="2018-03" db="EMBL/GenBank/DDBJ databases">
        <title>Complete genome sequence of Thauera aromatica, a model organism for studying aromatic compound degradation under denitrifying conditions.</title>
        <authorList>
            <person name="Lo H.-Y."/>
            <person name="Goris T."/>
            <person name="Boll M."/>
            <person name="Mueller J.A."/>
        </authorList>
    </citation>
    <scope>NUCLEOTIDE SEQUENCE [LARGE SCALE GENOMIC DNA]</scope>
    <source>
        <strain evidence="2 3">K172</strain>
    </source>
</reference>
<evidence type="ECO:0000313" key="2">
    <source>
        <dbReference type="EMBL" id="AVR87367.1"/>
    </source>
</evidence>
<organism evidence="2 3">
    <name type="scientific">Thauera aromatica K172</name>
    <dbReference type="NCBI Taxonomy" id="44139"/>
    <lineage>
        <taxon>Bacteria</taxon>
        <taxon>Pseudomonadati</taxon>
        <taxon>Pseudomonadota</taxon>
        <taxon>Betaproteobacteria</taxon>
        <taxon>Rhodocyclales</taxon>
        <taxon>Zoogloeaceae</taxon>
        <taxon>Thauera</taxon>
    </lineage>
</organism>
<dbReference type="RefSeq" id="WP_159051649.1">
    <property type="nucleotide sequence ID" value="NZ_CP028339.1"/>
</dbReference>
<evidence type="ECO:0000313" key="3">
    <source>
        <dbReference type="Proteomes" id="UP000241885"/>
    </source>
</evidence>
<dbReference type="EMBL" id="CP028339">
    <property type="protein sequence ID" value="AVR87367.1"/>
    <property type="molecule type" value="Genomic_DNA"/>
</dbReference>
<dbReference type="AlphaFoldDB" id="A0A2R4BJ59"/>
<sequence>MTARNPARQQTGFCSAVAPILHRIDRWSYHVLRAAGWVVLACLLVGLATGG</sequence>
<accession>A0A2R4BJ59</accession>
<name>A0A2R4BJ59_THAAR</name>
<gene>
    <name evidence="2" type="ORF">Tharo_0417</name>
</gene>
<keyword evidence="1" id="KW-0472">Membrane</keyword>